<evidence type="ECO:0000313" key="2">
    <source>
        <dbReference type="Proteomes" id="UP000887013"/>
    </source>
</evidence>
<evidence type="ECO:0000313" key="1">
    <source>
        <dbReference type="EMBL" id="GFS80318.1"/>
    </source>
</evidence>
<sequence>MQYSLVLKIQHGKETCLELFFPFPMNKNPTKIQTGRIRRQIHIEGGSEPFCGMFGCNDDDDEHCSVPPGAQCCEGYSYDSRSGQCRYEVFK</sequence>
<reference evidence="1" key="1">
    <citation type="submission" date="2020-08" db="EMBL/GenBank/DDBJ databases">
        <title>Multicomponent nature underlies the extraordinary mechanical properties of spider dragline silk.</title>
        <authorList>
            <person name="Kono N."/>
            <person name="Nakamura H."/>
            <person name="Mori M."/>
            <person name="Yoshida Y."/>
            <person name="Ohtoshi R."/>
            <person name="Malay A.D."/>
            <person name="Moran D.A.P."/>
            <person name="Tomita M."/>
            <person name="Numata K."/>
            <person name="Arakawa K."/>
        </authorList>
    </citation>
    <scope>NUCLEOTIDE SEQUENCE</scope>
</reference>
<gene>
    <name evidence="1" type="ORF">NPIL_536771</name>
</gene>
<accession>A0A8X6MVN1</accession>
<keyword evidence="2" id="KW-1185">Reference proteome</keyword>
<dbReference type="AlphaFoldDB" id="A0A8X6MVN1"/>
<dbReference type="OrthoDB" id="6416014at2759"/>
<comment type="caution">
    <text evidence="1">The sequence shown here is derived from an EMBL/GenBank/DDBJ whole genome shotgun (WGS) entry which is preliminary data.</text>
</comment>
<dbReference type="Proteomes" id="UP000887013">
    <property type="component" value="Unassembled WGS sequence"/>
</dbReference>
<name>A0A8X6MVN1_NEPPI</name>
<dbReference type="EMBL" id="BMAW01051403">
    <property type="protein sequence ID" value="GFS80318.1"/>
    <property type="molecule type" value="Genomic_DNA"/>
</dbReference>
<organism evidence="1 2">
    <name type="scientific">Nephila pilipes</name>
    <name type="common">Giant wood spider</name>
    <name type="synonym">Nephila maculata</name>
    <dbReference type="NCBI Taxonomy" id="299642"/>
    <lineage>
        <taxon>Eukaryota</taxon>
        <taxon>Metazoa</taxon>
        <taxon>Ecdysozoa</taxon>
        <taxon>Arthropoda</taxon>
        <taxon>Chelicerata</taxon>
        <taxon>Arachnida</taxon>
        <taxon>Araneae</taxon>
        <taxon>Araneomorphae</taxon>
        <taxon>Entelegynae</taxon>
        <taxon>Araneoidea</taxon>
        <taxon>Nephilidae</taxon>
        <taxon>Nephila</taxon>
    </lineage>
</organism>
<protein>
    <submittedName>
        <fullName evidence="1">Uncharacterized protein</fullName>
    </submittedName>
</protein>
<proteinExistence type="predicted"/>